<gene>
    <name evidence="8" type="primary">EXO1_3</name>
    <name evidence="8" type="ORF">OS493_030248</name>
</gene>
<dbReference type="InterPro" id="IPR006086">
    <property type="entry name" value="XPG-I_dom"/>
</dbReference>
<evidence type="ECO:0000256" key="5">
    <source>
        <dbReference type="ARBA" id="ARBA00022842"/>
    </source>
</evidence>
<dbReference type="GO" id="GO:0003676">
    <property type="term" value="F:nucleic acid binding"/>
    <property type="evidence" value="ECO:0007669"/>
    <property type="project" value="InterPro"/>
</dbReference>
<dbReference type="OrthoDB" id="5972718at2759"/>
<dbReference type="InterPro" id="IPR006085">
    <property type="entry name" value="XPG_DNA_repair_N"/>
</dbReference>
<dbReference type="EMBL" id="MU827809">
    <property type="protein sequence ID" value="KAJ7324075.1"/>
    <property type="molecule type" value="Genomic_DNA"/>
</dbReference>
<dbReference type="SMART" id="SM00910">
    <property type="entry name" value="HIRAN"/>
    <property type="match status" value="1"/>
</dbReference>
<evidence type="ECO:0000256" key="2">
    <source>
        <dbReference type="ARBA" id="ARBA00022723"/>
    </source>
</evidence>
<dbReference type="Gene3D" id="3.40.50.1010">
    <property type="entry name" value="5'-nuclease"/>
    <property type="match status" value="1"/>
</dbReference>
<feature type="domain" description="XPG-I" evidence="6">
    <location>
        <begin position="85"/>
        <end position="153"/>
    </location>
</feature>
<name>A0A9W9Y8R1_9CNID</name>
<evidence type="ECO:0000313" key="9">
    <source>
        <dbReference type="Proteomes" id="UP001163046"/>
    </source>
</evidence>
<accession>A0A9W9Y8R1</accession>
<sequence length="558" mass="62881">MPPVVCVKYLDLLDDFQITPVLVFDGSPLPGKSDENERRKRTREEQIKRAEELERTGKMSQARKAKAQSAHISFSEIVGLIKVCKERGIEYVVSPYEADAQISHLLDYNLVDFAISEDSDLLAYGCAKVLFKLSSSGTADLIDLSVILEKLKMNHSTFLDMCIVAGCDYLKNVHGIGIKKAKGIVGDEHFLEKLASLPNAEANYSDCFLTAQCIFKHQTVFHVLENSLKPLHPWPTDGTSDQHLQACGQYLFLLLIFINSIPAVNQAVGNIDPNDRDGQCNLYPVSTKESPLVSRRIQAEEISESTGNITPSVYIHILSIDSRQFAWKIPSFPVLSVNFLRADIMVNGKKMNGLLKQDTLQLLGKNYPVTVNCSSSCNITIAEEDFFVVWEFSNIDETCAHDINYDSEEEDEEEDNEEIENEYQEYDPQAEEITHTLPFKVMGVAYNTAYQNHLEAAKEAGPAFVSAKIESETENPYDCNAIAVFINYGSAWEKIGYIAKELTRYIHPLLDNGKIVSVRVQHVTFRMSYLKVGYYIAIEITRKGQWEQKVLRASQKVK</sequence>
<protein>
    <submittedName>
        <fullName evidence="8">Rad2 nuclease</fullName>
    </submittedName>
</protein>
<keyword evidence="2" id="KW-0479">Metal-binding</keyword>
<dbReference type="SUPFAM" id="SSF47807">
    <property type="entry name" value="5' to 3' exonuclease, C-terminal subdomain"/>
    <property type="match status" value="1"/>
</dbReference>
<dbReference type="AlphaFoldDB" id="A0A9W9Y8R1"/>
<dbReference type="Pfam" id="PF00867">
    <property type="entry name" value="XPG_I"/>
    <property type="match status" value="1"/>
</dbReference>
<dbReference type="InterPro" id="IPR036279">
    <property type="entry name" value="5-3_exonuclease_C_sf"/>
</dbReference>
<dbReference type="Gene3D" id="1.10.150.20">
    <property type="entry name" value="5' to 3' exonuclease, C-terminal subdomain"/>
    <property type="match status" value="1"/>
</dbReference>
<dbReference type="PRINTS" id="PR00853">
    <property type="entry name" value="XPGRADSUPER"/>
</dbReference>
<keyword evidence="9" id="KW-1185">Reference proteome</keyword>
<feature type="domain" description="HIRAN" evidence="7">
    <location>
        <begin position="434"/>
        <end position="544"/>
    </location>
</feature>
<dbReference type="InterPro" id="IPR006084">
    <property type="entry name" value="XPG/Rad2"/>
</dbReference>
<dbReference type="InterPro" id="IPR029060">
    <property type="entry name" value="PIN-like_dom_sf"/>
</dbReference>
<keyword evidence="1" id="KW-0540">Nuclease</keyword>
<keyword evidence="4" id="KW-0378">Hydrolase</keyword>
<dbReference type="GO" id="GO:0017108">
    <property type="term" value="F:5'-flap endonuclease activity"/>
    <property type="evidence" value="ECO:0007669"/>
    <property type="project" value="TreeGrafter"/>
</dbReference>
<dbReference type="Proteomes" id="UP001163046">
    <property type="component" value="Unassembled WGS sequence"/>
</dbReference>
<dbReference type="PANTHER" id="PTHR11081">
    <property type="entry name" value="FLAP ENDONUCLEASE FAMILY MEMBER"/>
    <property type="match status" value="1"/>
</dbReference>
<keyword evidence="3" id="KW-0255">Endonuclease</keyword>
<dbReference type="PANTHER" id="PTHR11081:SF9">
    <property type="entry name" value="FLAP ENDONUCLEASE 1"/>
    <property type="match status" value="1"/>
</dbReference>
<comment type="caution">
    <text evidence="8">The sequence shown here is derived from an EMBL/GenBank/DDBJ whole genome shotgun (WGS) entry which is preliminary data.</text>
</comment>
<keyword evidence="5" id="KW-0460">Magnesium</keyword>
<organism evidence="8 9">
    <name type="scientific">Desmophyllum pertusum</name>
    <dbReference type="NCBI Taxonomy" id="174260"/>
    <lineage>
        <taxon>Eukaryota</taxon>
        <taxon>Metazoa</taxon>
        <taxon>Cnidaria</taxon>
        <taxon>Anthozoa</taxon>
        <taxon>Hexacorallia</taxon>
        <taxon>Scleractinia</taxon>
        <taxon>Caryophylliina</taxon>
        <taxon>Caryophylliidae</taxon>
        <taxon>Desmophyllum</taxon>
    </lineage>
</organism>
<evidence type="ECO:0000256" key="1">
    <source>
        <dbReference type="ARBA" id="ARBA00022722"/>
    </source>
</evidence>
<evidence type="ECO:0000256" key="3">
    <source>
        <dbReference type="ARBA" id="ARBA00022759"/>
    </source>
</evidence>
<dbReference type="GO" id="GO:0016818">
    <property type="term" value="F:hydrolase activity, acting on acid anhydrides, in phosphorus-containing anhydrides"/>
    <property type="evidence" value="ECO:0007669"/>
    <property type="project" value="InterPro"/>
</dbReference>
<dbReference type="SUPFAM" id="SSF88723">
    <property type="entry name" value="PIN domain-like"/>
    <property type="match status" value="1"/>
</dbReference>
<dbReference type="Gene3D" id="3.30.70.2330">
    <property type="match status" value="1"/>
</dbReference>
<dbReference type="GO" id="GO:0008270">
    <property type="term" value="F:zinc ion binding"/>
    <property type="evidence" value="ECO:0007669"/>
    <property type="project" value="InterPro"/>
</dbReference>
<dbReference type="SMART" id="SM00484">
    <property type="entry name" value="XPGI"/>
    <property type="match status" value="1"/>
</dbReference>
<evidence type="ECO:0000256" key="4">
    <source>
        <dbReference type="ARBA" id="ARBA00022801"/>
    </source>
</evidence>
<dbReference type="Pfam" id="PF08797">
    <property type="entry name" value="HIRAN"/>
    <property type="match status" value="1"/>
</dbReference>
<dbReference type="InterPro" id="IPR014905">
    <property type="entry name" value="HIRAN"/>
</dbReference>
<evidence type="ECO:0000259" key="6">
    <source>
        <dbReference type="SMART" id="SM00484"/>
    </source>
</evidence>
<reference evidence="8" key="1">
    <citation type="submission" date="2023-01" db="EMBL/GenBank/DDBJ databases">
        <title>Genome assembly of the deep-sea coral Lophelia pertusa.</title>
        <authorList>
            <person name="Herrera S."/>
            <person name="Cordes E."/>
        </authorList>
    </citation>
    <scope>NUCLEOTIDE SEQUENCE</scope>
    <source>
        <strain evidence="8">USNM1676648</strain>
        <tissue evidence="8">Polyp</tissue>
    </source>
</reference>
<evidence type="ECO:0000259" key="7">
    <source>
        <dbReference type="SMART" id="SM00910"/>
    </source>
</evidence>
<dbReference type="Pfam" id="PF00752">
    <property type="entry name" value="XPG_N"/>
    <property type="match status" value="1"/>
</dbReference>
<proteinExistence type="predicted"/>
<evidence type="ECO:0000313" key="8">
    <source>
        <dbReference type="EMBL" id="KAJ7324075.1"/>
    </source>
</evidence>